<feature type="active site" description="Proton donor/acceptor" evidence="7">
    <location>
        <position position="196"/>
    </location>
</feature>
<organism evidence="10 11">
    <name type="scientific">Balneicella halophila</name>
    <dbReference type="NCBI Taxonomy" id="1537566"/>
    <lineage>
        <taxon>Bacteria</taxon>
        <taxon>Pseudomonadati</taxon>
        <taxon>Bacteroidota</taxon>
        <taxon>Bacteroidia</taxon>
        <taxon>Bacteroidales</taxon>
        <taxon>Balneicellaceae</taxon>
        <taxon>Balneicella</taxon>
    </lineage>
</organism>
<evidence type="ECO:0000256" key="4">
    <source>
        <dbReference type="ARBA" id="ARBA00022801"/>
    </source>
</evidence>
<keyword evidence="5" id="KW-0720">Serine protease</keyword>
<evidence type="ECO:0000256" key="7">
    <source>
        <dbReference type="PIRSR" id="PIRSR001217-1"/>
    </source>
</evidence>
<dbReference type="InterPro" id="IPR029045">
    <property type="entry name" value="ClpP/crotonase-like_dom_sf"/>
</dbReference>
<dbReference type="CDD" id="cd07018">
    <property type="entry name" value="S49_SppA_67K_type"/>
    <property type="match status" value="1"/>
</dbReference>
<dbReference type="InterPro" id="IPR004635">
    <property type="entry name" value="Pept_S49_SppA"/>
</dbReference>
<dbReference type="PANTHER" id="PTHR33209">
    <property type="entry name" value="PROTEASE 4"/>
    <property type="match status" value="1"/>
</dbReference>
<evidence type="ECO:0000313" key="10">
    <source>
        <dbReference type="EMBL" id="PVX50102.1"/>
    </source>
</evidence>
<dbReference type="NCBIfam" id="TIGR00705">
    <property type="entry name" value="SppA_67K"/>
    <property type="match status" value="1"/>
</dbReference>
<comment type="subcellular location">
    <subcellularLocation>
        <location evidence="1">Membrane</location>
    </subcellularLocation>
</comment>
<dbReference type="PANTHER" id="PTHR33209:SF1">
    <property type="entry name" value="PEPTIDASE S49 DOMAIN-CONTAINING PROTEIN"/>
    <property type="match status" value="1"/>
</dbReference>
<dbReference type="RefSeq" id="WP_116496954.1">
    <property type="nucleotide sequence ID" value="NZ_QENZ01000005.1"/>
</dbReference>
<keyword evidence="11" id="KW-1185">Reference proteome</keyword>
<feature type="transmembrane region" description="Helical" evidence="8">
    <location>
        <begin position="7"/>
        <end position="32"/>
    </location>
</feature>
<dbReference type="Proteomes" id="UP000251835">
    <property type="component" value="Unassembled WGS sequence"/>
</dbReference>
<evidence type="ECO:0000256" key="3">
    <source>
        <dbReference type="ARBA" id="ARBA00022670"/>
    </source>
</evidence>
<evidence type="ECO:0000256" key="1">
    <source>
        <dbReference type="ARBA" id="ARBA00004370"/>
    </source>
</evidence>
<dbReference type="InterPro" id="IPR002142">
    <property type="entry name" value="Peptidase_S49"/>
</dbReference>
<evidence type="ECO:0000256" key="6">
    <source>
        <dbReference type="ARBA" id="ARBA00023136"/>
    </source>
</evidence>
<dbReference type="InterPro" id="IPR047272">
    <property type="entry name" value="S49_SppA_C"/>
</dbReference>
<dbReference type="GO" id="GO:0006465">
    <property type="term" value="P:signal peptide processing"/>
    <property type="evidence" value="ECO:0007669"/>
    <property type="project" value="InterPro"/>
</dbReference>
<dbReference type="NCBIfam" id="TIGR00706">
    <property type="entry name" value="SppA_dom"/>
    <property type="match status" value="1"/>
</dbReference>
<dbReference type="CDD" id="cd07023">
    <property type="entry name" value="S49_Sppa_N_C"/>
    <property type="match status" value="1"/>
</dbReference>
<dbReference type="Gene3D" id="3.90.226.10">
    <property type="entry name" value="2-enoyl-CoA Hydratase, Chain A, domain 1"/>
    <property type="match status" value="4"/>
</dbReference>
<keyword evidence="8" id="KW-1133">Transmembrane helix</keyword>
<dbReference type="GO" id="GO:0008236">
    <property type="term" value="F:serine-type peptidase activity"/>
    <property type="evidence" value="ECO:0007669"/>
    <property type="project" value="UniProtKB-KW"/>
</dbReference>
<dbReference type="InterPro" id="IPR004634">
    <property type="entry name" value="Pept_S49_pIV"/>
</dbReference>
<dbReference type="SUPFAM" id="SSF52096">
    <property type="entry name" value="ClpP/crotonase"/>
    <property type="match status" value="2"/>
</dbReference>
<dbReference type="Pfam" id="PF01343">
    <property type="entry name" value="Peptidase_S49"/>
    <property type="match status" value="2"/>
</dbReference>
<proteinExistence type="inferred from homology"/>
<evidence type="ECO:0000256" key="2">
    <source>
        <dbReference type="ARBA" id="ARBA00008683"/>
    </source>
</evidence>
<keyword evidence="8" id="KW-0812">Transmembrane</keyword>
<protein>
    <submittedName>
        <fullName evidence="10">Protease-4</fullName>
    </submittedName>
</protein>
<comment type="caution">
    <text evidence="10">The sequence shown here is derived from an EMBL/GenBank/DDBJ whole genome shotgun (WGS) entry which is preliminary data.</text>
</comment>
<dbReference type="AlphaFoldDB" id="A0A7L4UNI4"/>
<keyword evidence="4" id="KW-0378">Hydrolase</keyword>
<evidence type="ECO:0000259" key="9">
    <source>
        <dbReference type="Pfam" id="PF01343"/>
    </source>
</evidence>
<gene>
    <name evidence="10" type="ORF">C7377_1752</name>
</gene>
<dbReference type="GO" id="GO:0016020">
    <property type="term" value="C:membrane"/>
    <property type="evidence" value="ECO:0007669"/>
    <property type="project" value="UniProtKB-SubCell"/>
</dbReference>
<feature type="domain" description="Peptidase S49" evidence="9">
    <location>
        <begin position="378"/>
        <end position="536"/>
    </location>
</feature>
<sequence length="602" mass="67179">MKFLRNLIAAILGSMIGIFLLFFLMIMFFAVIGSMSDNEVKVKKNSVLTLDFTKEIKDRVENNPFSGMDFGPFASESAISLNSILLSIEKAKDDDRIEGIVLKAPQVIGNYGGTGFLKEIRNKLEEFKEAGKFVYAYNKQGYSQNGYWLSSVADSVFMHPQGGIMINGFGGSMPFFPIMFEKIGVEPEIIRHGKFKAAVEPFMLTEMSPENREQTMKYVNSLWNDFLTDVSASRSISTEQLNQWADDLTIRNPETALKYHLVDALYHPDEFTAFLKNKLGIKSSKDDKKKDKKIEYISLSDYKKVNVKSEDKIGKDDDIAVIYAEGEIADLGNGITPELAEVIADVRKDDDIKAVVLRVNSPGGSALVSEYILREMKLLKEEKPVVVSFGNVAASGGYYIACAADTIVAEPTTITGSIGVFGLFFTGKELVEDKIGIRLDSYGTNEHSNFGGGASLPIASRRLTDFERNIIQESVEDVYDVFISHVAEGRNMTKEQVDEIGQGRVWIGRDAKEIGLVDKFGGLVDAIDVAKRMANIEGKARIHMYPKKKDPFQEFIETLSNQSRIALLKNELGSNYTYYKQVQDVMSFEGIQARLPYELSAH</sequence>
<feature type="domain" description="Peptidase S49" evidence="9">
    <location>
        <begin position="127"/>
        <end position="278"/>
    </location>
</feature>
<keyword evidence="6 8" id="KW-0472">Membrane</keyword>
<comment type="similarity">
    <text evidence="2">Belongs to the peptidase S49 family.</text>
</comment>
<feature type="active site" description="Nucleophile" evidence="7">
    <location>
        <position position="395"/>
    </location>
</feature>
<dbReference type="InterPro" id="IPR047217">
    <property type="entry name" value="S49_SppA_67K_type_N"/>
</dbReference>
<evidence type="ECO:0000313" key="11">
    <source>
        <dbReference type="Proteomes" id="UP000251835"/>
    </source>
</evidence>
<evidence type="ECO:0000256" key="5">
    <source>
        <dbReference type="ARBA" id="ARBA00022825"/>
    </source>
</evidence>
<keyword evidence="3 10" id="KW-0645">Protease</keyword>
<dbReference type="OrthoDB" id="9764363at2"/>
<dbReference type="EMBL" id="QENZ01000005">
    <property type="protein sequence ID" value="PVX50102.1"/>
    <property type="molecule type" value="Genomic_DNA"/>
</dbReference>
<evidence type="ECO:0000256" key="8">
    <source>
        <dbReference type="SAM" id="Phobius"/>
    </source>
</evidence>
<reference evidence="10 11" key="1">
    <citation type="submission" date="2018-05" db="EMBL/GenBank/DDBJ databases">
        <title>Genomic Encyclopedia of Type Strains, Phase IV (KMG-IV): sequencing the most valuable type-strain genomes for metagenomic binning, comparative biology and taxonomic classification.</title>
        <authorList>
            <person name="Goeker M."/>
        </authorList>
    </citation>
    <scope>NUCLEOTIDE SEQUENCE [LARGE SCALE GENOMIC DNA]</scope>
    <source>
        <strain evidence="10 11">DSM 28579</strain>
    </source>
</reference>
<dbReference type="PIRSF" id="PIRSF001217">
    <property type="entry name" value="Protease_4_SppA"/>
    <property type="match status" value="1"/>
</dbReference>
<name>A0A7L4UNI4_BALHA</name>
<accession>A0A7L4UNI4</accession>